<name>A0A813MJN2_9BILA</name>
<proteinExistence type="predicted"/>
<sequence length="529" mass="61651">MKLLKTHIIEYFDCLKNEIDVNCEELFTSFNLFESHRVRIESIRTNFLDNVDRIFNLNLKKFGTRKKLENEEINLDDWEFCFFLPKASKFGVLVLTNQFIPENTRLSLRGDFLNDEFNSDIMTKREILLENLIQKILDVKFESEIKDDIIDLRDGSHNIIESFTLESFKFSSLEPTDLSVMENLVNKECLNHWELSLDVTILEKNLFSNFKNIHFLEISLNESCILQDDCFNGLDNLKRLTVLCSAKVFEENVFYNLKNLEELSLKNSKIDALGENSFKNLPKIENLDLFNASIKTIASGSLKDLTTLKYLNLTENHISSLPIGTFDCLKNLSVLFLIDALRVEISAECFNNLENLEILAIIQRKKPGKICNLDELKLSKLKCLAIDSNRVPDFDLNLEMLVIYGLEEFNENMFDRLSDLKGLVINLDQEFLQNIKKELFKNMEKLAYLSIKFNDLSKESLEFIKKNENIYKEFLNQPIGNFVFRFVGDFHHLRISSYELLIEFFNSGIEVSEYAKSSILEREIILAFT</sequence>
<accession>A0A813MJN2</accession>
<dbReference type="SMART" id="SM00369">
    <property type="entry name" value="LRR_TYP"/>
    <property type="match status" value="3"/>
</dbReference>
<evidence type="ECO:0000256" key="1">
    <source>
        <dbReference type="ARBA" id="ARBA00022614"/>
    </source>
</evidence>
<dbReference type="Proteomes" id="UP000663879">
    <property type="component" value="Unassembled WGS sequence"/>
</dbReference>
<evidence type="ECO:0000313" key="4">
    <source>
        <dbReference type="EMBL" id="CAF0725777.1"/>
    </source>
</evidence>
<reference evidence="4" key="1">
    <citation type="submission" date="2021-02" db="EMBL/GenBank/DDBJ databases">
        <authorList>
            <person name="Nowell W R."/>
        </authorList>
    </citation>
    <scope>NUCLEOTIDE SEQUENCE</scope>
    <source>
        <strain evidence="4">Ploen Becks lab</strain>
    </source>
</reference>
<evidence type="ECO:0000256" key="3">
    <source>
        <dbReference type="ARBA" id="ARBA00022737"/>
    </source>
</evidence>
<dbReference type="PANTHER" id="PTHR24373">
    <property type="entry name" value="SLIT RELATED LEUCINE-RICH REPEAT NEURONAL PROTEIN"/>
    <property type="match status" value="1"/>
</dbReference>
<dbReference type="OrthoDB" id="1055097at2759"/>
<keyword evidence="3" id="KW-0677">Repeat</keyword>
<gene>
    <name evidence="4" type="ORF">OXX778_LOCUS2504</name>
</gene>
<evidence type="ECO:0000256" key="2">
    <source>
        <dbReference type="ARBA" id="ARBA00022729"/>
    </source>
</evidence>
<dbReference type="Gene3D" id="3.80.10.10">
    <property type="entry name" value="Ribonuclease Inhibitor"/>
    <property type="match status" value="2"/>
</dbReference>
<dbReference type="InterPro" id="IPR003591">
    <property type="entry name" value="Leu-rich_rpt_typical-subtyp"/>
</dbReference>
<protein>
    <submittedName>
        <fullName evidence="4">Uncharacterized protein</fullName>
    </submittedName>
</protein>
<dbReference type="SUPFAM" id="SSF52058">
    <property type="entry name" value="L domain-like"/>
    <property type="match status" value="2"/>
</dbReference>
<keyword evidence="5" id="KW-1185">Reference proteome</keyword>
<dbReference type="EMBL" id="CAJNOC010000197">
    <property type="protein sequence ID" value="CAF0725777.1"/>
    <property type="molecule type" value="Genomic_DNA"/>
</dbReference>
<dbReference type="Pfam" id="PF13855">
    <property type="entry name" value="LRR_8"/>
    <property type="match status" value="2"/>
</dbReference>
<organism evidence="4 5">
    <name type="scientific">Brachionus calyciflorus</name>
    <dbReference type="NCBI Taxonomy" id="104777"/>
    <lineage>
        <taxon>Eukaryota</taxon>
        <taxon>Metazoa</taxon>
        <taxon>Spiralia</taxon>
        <taxon>Gnathifera</taxon>
        <taxon>Rotifera</taxon>
        <taxon>Eurotatoria</taxon>
        <taxon>Monogononta</taxon>
        <taxon>Pseudotrocha</taxon>
        <taxon>Ploima</taxon>
        <taxon>Brachionidae</taxon>
        <taxon>Brachionus</taxon>
    </lineage>
</organism>
<dbReference type="PANTHER" id="PTHR24373:SF275">
    <property type="entry name" value="TIR DOMAIN-CONTAINING PROTEIN"/>
    <property type="match status" value="1"/>
</dbReference>
<keyword evidence="1" id="KW-0433">Leucine-rich repeat</keyword>
<dbReference type="InterPro" id="IPR050328">
    <property type="entry name" value="Dev_Immune_Receptor"/>
</dbReference>
<keyword evidence="2" id="KW-0732">Signal</keyword>
<dbReference type="InterPro" id="IPR001611">
    <property type="entry name" value="Leu-rich_rpt"/>
</dbReference>
<dbReference type="AlphaFoldDB" id="A0A813MJN2"/>
<dbReference type="InterPro" id="IPR032675">
    <property type="entry name" value="LRR_dom_sf"/>
</dbReference>
<evidence type="ECO:0000313" key="5">
    <source>
        <dbReference type="Proteomes" id="UP000663879"/>
    </source>
</evidence>
<comment type="caution">
    <text evidence="4">The sequence shown here is derived from an EMBL/GenBank/DDBJ whole genome shotgun (WGS) entry which is preliminary data.</text>
</comment>
<dbReference type="PROSITE" id="PS51450">
    <property type="entry name" value="LRR"/>
    <property type="match status" value="1"/>
</dbReference>